<gene>
    <name evidence="3" type="ORF">K490DRAFT_67798</name>
</gene>
<evidence type="ECO:0000256" key="2">
    <source>
        <dbReference type="SAM" id="MobiDB-lite"/>
    </source>
</evidence>
<feature type="coiled-coil region" evidence="1">
    <location>
        <begin position="79"/>
        <end position="150"/>
    </location>
</feature>
<sequence>MPASPGTPLFSLSPERVNGIRPPYNGSNPASPTQSGTLGSPLAFIKSSHSRSNSDANVHGMVARFNSLEIRDHKELHRRDEVAIKRAEMAREMAELDAKKAREERAEMEKDARKIKEEARRYKKEIEEGRERERRAAKRLEVMSEELHRNKETHNHAQSLYEKEIRKSRKEAFKSSSALVKLQEELKATRNSLRITQSGLESEKLKLSRREQEAFTAQYQLVGVQEELQKQVEKNKVMEAERDALKTSLKEEEVARIAAEGRIALPVSHPDEDDEFASPRRSPTKMHRMDGSDKENEIMMPKRHTELKSLHEDLDRERRRRERAEDTIEFMKMECQFQCCSCRVAEHQGDRYIYDDSFEAEIERIKAALPTITPPASEDEMTTTAKVPAIPIDRPVTPPMSPQGDVPEEPTITFSPTSGTFKAIPSPERVREPETAEASIDSIMEDVVPAEPSPAPESIPEAGAEAEEEHSPSSPAPEHPFAPHTPLHREIRTITTTTTIPIAFSPAAPATVQHIQKDLPFDREAALAQIRMRRGRARSLAENRMTPRKQMIEGANGRRDVSAPALR</sequence>
<organism evidence="3 4">
    <name type="scientific">Saccharata proteae CBS 121410</name>
    <dbReference type="NCBI Taxonomy" id="1314787"/>
    <lineage>
        <taxon>Eukaryota</taxon>
        <taxon>Fungi</taxon>
        <taxon>Dikarya</taxon>
        <taxon>Ascomycota</taxon>
        <taxon>Pezizomycotina</taxon>
        <taxon>Dothideomycetes</taxon>
        <taxon>Dothideomycetes incertae sedis</taxon>
        <taxon>Botryosphaeriales</taxon>
        <taxon>Saccharataceae</taxon>
        <taxon>Saccharata</taxon>
    </lineage>
</organism>
<feature type="region of interest" description="Disordered" evidence="2">
    <location>
        <begin position="1"/>
        <end position="56"/>
    </location>
</feature>
<feature type="region of interest" description="Disordered" evidence="2">
    <location>
        <begin position="268"/>
        <end position="298"/>
    </location>
</feature>
<feature type="region of interest" description="Disordered" evidence="2">
    <location>
        <begin position="391"/>
        <end position="436"/>
    </location>
</feature>
<feature type="region of interest" description="Disordered" evidence="2">
    <location>
        <begin position="537"/>
        <end position="567"/>
    </location>
</feature>
<evidence type="ECO:0000313" key="4">
    <source>
        <dbReference type="Proteomes" id="UP000799776"/>
    </source>
</evidence>
<name>A0A9P4LUX5_9PEZI</name>
<feature type="coiled-coil region" evidence="1">
    <location>
        <begin position="221"/>
        <end position="255"/>
    </location>
</feature>
<feature type="compositionally biased region" description="Basic and acidic residues" evidence="2">
    <location>
        <begin position="287"/>
        <end position="297"/>
    </location>
</feature>
<feature type="coiled-coil region" evidence="1">
    <location>
        <begin position="307"/>
        <end position="334"/>
    </location>
</feature>
<dbReference type="OrthoDB" id="4495335at2759"/>
<accession>A0A9P4LUX5</accession>
<proteinExistence type="predicted"/>
<dbReference type="PANTHER" id="PTHR42041">
    <property type="entry name" value="DNA ENDONUCLEASE ACTIVATOR CTP1 C-TERMINAL DOMAIN-CONTAINING PROTEIN"/>
    <property type="match status" value="1"/>
</dbReference>
<dbReference type="EMBL" id="ML978731">
    <property type="protein sequence ID" value="KAF2085382.1"/>
    <property type="molecule type" value="Genomic_DNA"/>
</dbReference>
<feature type="compositionally biased region" description="Polar residues" evidence="2">
    <location>
        <begin position="25"/>
        <end position="38"/>
    </location>
</feature>
<dbReference type="PANTHER" id="PTHR42041:SF1">
    <property type="entry name" value="DNA ENDONUCLEASE ACTIVATOR CTP1 C-TERMINAL DOMAIN-CONTAINING PROTEIN"/>
    <property type="match status" value="1"/>
</dbReference>
<dbReference type="AlphaFoldDB" id="A0A9P4LUX5"/>
<protein>
    <submittedName>
        <fullName evidence="3">Uncharacterized protein</fullName>
    </submittedName>
</protein>
<keyword evidence="4" id="KW-1185">Reference proteome</keyword>
<dbReference type="Proteomes" id="UP000799776">
    <property type="component" value="Unassembled WGS sequence"/>
</dbReference>
<reference evidence="3" key="1">
    <citation type="journal article" date="2020" name="Stud. Mycol.">
        <title>101 Dothideomycetes genomes: a test case for predicting lifestyles and emergence of pathogens.</title>
        <authorList>
            <person name="Haridas S."/>
            <person name="Albert R."/>
            <person name="Binder M."/>
            <person name="Bloem J."/>
            <person name="Labutti K."/>
            <person name="Salamov A."/>
            <person name="Andreopoulos B."/>
            <person name="Baker S."/>
            <person name="Barry K."/>
            <person name="Bills G."/>
            <person name="Bluhm B."/>
            <person name="Cannon C."/>
            <person name="Castanera R."/>
            <person name="Culley D."/>
            <person name="Daum C."/>
            <person name="Ezra D."/>
            <person name="Gonzalez J."/>
            <person name="Henrissat B."/>
            <person name="Kuo A."/>
            <person name="Liang C."/>
            <person name="Lipzen A."/>
            <person name="Lutzoni F."/>
            <person name="Magnuson J."/>
            <person name="Mondo S."/>
            <person name="Nolan M."/>
            <person name="Ohm R."/>
            <person name="Pangilinan J."/>
            <person name="Park H.-J."/>
            <person name="Ramirez L."/>
            <person name="Alfaro M."/>
            <person name="Sun H."/>
            <person name="Tritt A."/>
            <person name="Yoshinaga Y."/>
            <person name="Zwiers L.-H."/>
            <person name="Turgeon B."/>
            <person name="Goodwin S."/>
            <person name="Spatafora J."/>
            <person name="Crous P."/>
            <person name="Grigoriev I."/>
        </authorList>
    </citation>
    <scope>NUCLEOTIDE SEQUENCE</scope>
    <source>
        <strain evidence="3">CBS 121410</strain>
    </source>
</reference>
<keyword evidence="1" id="KW-0175">Coiled coil</keyword>
<evidence type="ECO:0000256" key="1">
    <source>
        <dbReference type="SAM" id="Coils"/>
    </source>
</evidence>
<evidence type="ECO:0000313" key="3">
    <source>
        <dbReference type="EMBL" id="KAF2085382.1"/>
    </source>
</evidence>
<feature type="region of interest" description="Disordered" evidence="2">
    <location>
        <begin position="448"/>
        <end position="484"/>
    </location>
</feature>
<comment type="caution">
    <text evidence="3">The sequence shown here is derived from an EMBL/GenBank/DDBJ whole genome shotgun (WGS) entry which is preliminary data.</text>
</comment>